<dbReference type="Proteomes" id="UP001159427">
    <property type="component" value="Unassembled WGS sequence"/>
</dbReference>
<dbReference type="PRINTS" id="PR00463">
    <property type="entry name" value="EP450I"/>
</dbReference>
<keyword evidence="4" id="KW-1185">Reference proteome</keyword>
<keyword evidence="2" id="KW-1133">Transmembrane helix</keyword>
<comment type="similarity">
    <text evidence="1">Belongs to the cytochrome P450 family.</text>
</comment>
<evidence type="ECO:0008006" key="5">
    <source>
        <dbReference type="Google" id="ProtNLM"/>
    </source>
</evidence>
<dbReference type="SUPFAM" id="SSF48264">
    <property type="entry name" value="Cytochrome P450"/>
    <property type="match status" value="1"/>
</dbReference>
<dbReference type="InterPro" id="IPR052666">
    <property type="entry name" value="CYP450_20A1-like"/>
</dbReference>
<dbReference type="Gene3D" id="1.20.1410.10">
    <property type="entry name" value="I/LWEQ domain"/>
    <property type="match status" value="1"/>
</dbReference>
<keyword evidence="2" id="KW-0472">Membrane</keyword>
<accession>A0ABN8M3E7</accession>
<dbReference type="PANTHER" id="PTHR24280:SF4">
    <property type="entry name" value="CYTOCHROME P450 20A1"/>
    <property type="match status" value="1"/>
</dbReference>
<name>A0ABN8M3E7_9CNID</name>
<dbReference type="InterPro" id="IPR002401">
    <property type="entry name" value="Cyt_P450_E_grp-I"/>
</dbReference>
<organism evidence="3 4">
    <name type="scientific">Porites evermanni</name>
    <dbReference type="NCBI Taxonomy" id="104178"/>
    <lineage>
        <taxon>Eukaryota</taxon>
        <taxon>Metazoa</taxon>
        <taxon>Cnidaria</taxon>
        <taxon>Anthozoa</taxon>
        <taxon>Hexacorallia</taxon>
        <taxon>Scleractinia</taxon>
        <taxon>Fungiina</taxon>
        <taxon>Poritidae</taxon>
        <taxon>Porites</taxon>
    </lineage>
</organism>
<keyword evidence="2" id="KW-0812">Transmembrane</keyword>
<gene>
    <name evidence="3" type="ORF">PEVE_00017935</name>
</gene>
<reference evidence="3 4" key="1">
    <citation type="submission" date="2022-05" db="EMBL/GenBank/DDBJ databases">
        <authorList>
            <consortium name="Genoscope - CEA"/>
            <person name="William W."/>
        </authorList>
    </citation>
    <scope>NUCLEOTIDE SEQUENCE [LARGE SCALE GENOMIC DNA]</scope>
</reference>
<comment type="caution">
    <text evidence="3">The sequence shown here is derived from an EMBL/GenBank/DDBJ whole genome shotgun (WGS) entry which is preliminary data.</text>
</comment>
<protein>
    <recommendedName>
        <fullName evidence="5">Cytochrome P450 20A1</fullName>
    </recommendedName>
</protein>
<evidence type="ECO:0000313" key="4">
    <source>
        <dbReference type="Proteomes" id="UP001159427"/>
    </source>
</evidence>
<dbReference type="PANTHER" id="PTHR24280">
    <property type="entry name" value="CYTOCHROME P450 20A1"/>
    <property type="match status" value="1"/>
</dbReference>
<evidence type="ECO:0000256" key="1">
    <source>
        <dbReference type="ARBA" id="ARBA00010617"/>
    </source>
</evidence>
<dbReference type="InterPro" id="IPR036396">
    <property type="entry name" value="Cyt_P450_sf"/>
</dbReference>
<evidence type="ECO:0000256" key="2">
    <source>
        <dbReference type="SAM" id="Phobius"/>
    </source>
</evidence>
<evidence type="ECO:0000313" key="3">
    <source>
        <dbReference type="EMBL" id="CAH3023058.1"/>
    </source>
</evidence>
<feature type="transmembrane region" description="Helical" evidence="2">
    <location>
        <begin position="222"/>
        <end position="241"/>
    </location>
</feature>
<sequence length="694" mass="79232">MADIFFNIARKELKNVQIAQPEMFLDPDWTGDAENLISHCIDLLKACHILTGRLVSYTMDSSANVKSPNEMVNIVTAAKDIQPRVDNLVEAMYTPSDSKQIEERSTALYKSVCHLLQVIQGASSKPESFGWADEIIVFMEKHMEAMQSECSDSKCSSCLSIQSTASSAEACQLCRQPAMVITNQAYCYSSHNPSTSYCWGKCTKSKTEWRSMFPSHFSVNDFGVFAVVLVFGLIVILLFTFDFRNSSKGPCIPGVEPSDPVNGNLPDIAKAGSVHEYLIELHEKYGEIVSFWWGKEYAVSLSSVDYWKEIQPIFDKPYEQFKFFEPLLGGKSLTYKNGLEARKKRQLVDRSFSHDAVMNYYEQFTQIAKEMVAKFATFAVNQEHIPLGESMITMAIKAISVAGMGRFFMDEKEIQKLTSAYEDCWHEMEVHLAGPSPSPDSDREKKFQQGRTYMKETVKNMMNRRRQEEHKDETLFLDSILDCDLMDEEEMNDTVITFLVGGFHTTGFMMTWCLYYLTKHPEIQEKVYKELEDVLGDEDIKPQVASQLKYTRQVIDETLRCSVLAPWGARIHEYDLQVGEFVIPKETPILLPFGIVLQDPELWPEPKRFDPDRFSPENIKELPSLAYQPFGFAGKRKCPGWRFSIAEGLVFLAVLIKRFKFHLVEGQQVKPVHGLVTSPAEEIWVTVTKRLIEN</sequence>
<dbReference type="EMBL" id="CALNXI010000245">
    <property type="protein sequence ID" value="CAH3023058.1"/>
    <property type="molecule type" value="Genomic_DNA"/>
</dbReference>
<proteinExistence type="inferred from homology"/>
<dbReference type="Gene3D" id="1.10.630.10">
    <property type="entry name" value="Cytochrome P450"/>
    <property type="match status" value="1"/>
</dbReference>
<feature type="transmembrane region" description="Helical" evidence="2">
    <location>
        <begin position="495"/>
        <end position="517"/>
    </location>
</feature>
<dbReference type="Pfam" id="PF00067">
    <property type="entry name" value="p450"/>
    <property type="match status" value="1"/>
</dbReference>
<dbReference type="InterPro" id="IPR001128">
    <property type="entry name" value="Cyt_P450"/>
</dbReference>